<sequence>MAPPAETTSPLRLETPERKRSTRTAQIIESVIKLQEEVALSPGTNKLGDELRNRALANLDGDDSDQEDLDISWGIFERLVKMSKAHAADMKERSDKLAEVEKELELVKEASSIDKARLQRLQLSLSEGDWAADILNWVRRYESDLAADEKTKYVIPRIRERGIRGDPVIANDKTKWRIMASHQVEKSLQMIETEQLKVKKWRDEGSDETKTPLTLGLDRIDELCLKAGVLRRDLFNIMKLYAERNEECHKKPPRSMELSLRKAQANIREAHEKGEIGPECDSFIDLSEKWWSALVTVSPDGTLSPTANGQTVAAGVISDVKRKRNLKPDDCARPYKKGKWDDI</sequence>
<dbReference type="EMBL" id="QLNT01000005">
    <property type="protein sequence ID" value="KAF3074257.1"/>
    <property type="molecule type" value="Genomic_DNA"/>
</dbReference>
<protein>
    <submittedName>
        <fullName evidence="2">Uncharacterized protein</fullName>
    </submittedName>
</protein>
<comment type="caution">
    <text evidence="2">The sequence shown here is derived from an EMBL/GenBank/DDBJ whole genome shotgun (WGS) entry which is preliminary data.</text>
</comment>
<dbReference type="Proteomes" id="UP000801864">
    <property type="component" value="Unassembled WGS sequence"/>
</dbReference>
<evidence type="ECO:0000256" key="1">
    <source>
        <dbReference type="SAM" id="MobiDB-lite"/>
    </source>
</evidence>
<name>A0A9P4XLE9_9HYPO</name>
<keyword evidence="3" id="KW-1185">Reference proteome</keyword>
<organism evidence="2 3">
    <name type="scientific">Trichoderma lentiforme</name>
    <dbReference type="NCBI Taxonomy" id="1567552"/>
    <lineage>
        <taxon>Eukaryota</taxon>
        <taxon>Fungi</taxon>
        <taxon>Dikarya</taxon>
        <taxon>Ascomycota</taxon>
        <taxon>Pezizomycotina</taxon>
        <taxon>Sordariomycetes</taxon>
        <taxon>Hypocreomycetidae</taxon>
        <taxon>Hypocreales</taxon>
        <taxon>Hypocreaceae</taxon>
        <taxon>Trichoderma</taxon>
    </lineage>
</organism>
<reference evidence="2 3" key="1">
    <citation type="submission" date="2018-06" db="EMBL/GenBank/DDBJ databases">
        <title>Genome analysis of cellulolytic fungus Trichoderma lentiforme CFAM-422.</title>
        <authorList>
            <person name="Steindorff A.S."/>
            <person name="Formighieri E.F."/>
            <person name="Midorikawa G.E.O."/>
            <person name="Tamietti M.S."/>
            <person name="Ramos E.Z."/>
            <person name="Silva A.S."/>
            <person name="Bon E.P.S."/>
            <person name="Mendes T.D."/>
            <person name="Damaso M.C.T."/>
            <person name="Favaro L.C.L."/>
        </authorList>
    </citation>
    <scope>NUCLEOTIDE SEQUENCE [LARGE SCALE GENOMIC DNA]</scope>
    <source>
        <strain evidence="2 3">CFAM-422</strain>
    </source>
</reference>
<feature type="region of interest" description="Disordered" evidence="1">
    <location>
        <begin position="1"/>
        <end position="22"/>
    </location>
</feature>
<evidence type="ECO:0000313" key="3">
    <source>
        <dbReference type="Proteomes" id="UP000801864"/>
    </source>
</evidence>
<proteinExistence type="predicted"/>
<feature type="compositionally biased region" description="Polar residues" evidence="1">
    <location>
        <begin position="1"/>
        <end position="10"/>
    </location>
</feature>
<gene>
    <name evidence="2" type="ORF">CFAM422_003538</name>
</gene>
<evidence type="ECO:0000313" key="2">
    <source>
        <dbReference type="EMBL" id="KAF3074257.1"/>
    </source>
</evidence>
<dbReference type="AlphaFoldDB" id="A0A9P4XLE9"/>
<accession>A0A9P4XLE9</accession>